<dbReference type="AlphaFoldDB" id="A0AAD4L233"/>
<organism evidence="1 2">
    <name type="scientific">Lactarius akahatsu</name>
    <dbReference type="NCBI Taxonomy" id="416441"/>
    <lineage>
        <taxon>Eukaryota</taxon>
        <taxon>Fungi</taxon>
        <taxon>Dikarya</taxon>
        <taxon>Basidiomycota</taxon>
        <taxon>Agaricomycotina</taxon>
        <taxon>Agaricomycetes</taxon>
        <taxon>Russulales</taxon>
        <taxon>Russulaceae</taxon>
        <taxon>Lactarius</taxon>
    </lineage>
</organism>
<accession>A0AAD4L233</accession>
<gene>
    <name evidence="1" type="ORF">EDB92DRAFT_1349947</name>
</gene>
<comment type="caution">
    <text evidence="1">The sequence shown here is derived from an EMBL/GenBank/DDBJ whole genome shotgun (WGS) entry which is preliminary data.</text>
</comment>
<reference evidence="1" key="1">
    <citation type="submission" date="2022-01" db="EMBL/GenBank/DDBJ databases">
        <title>Comparative genomics reveals a dynamic genome evolution in the ectomycorrhizal milk-cap (Lactarius) mushrooms.</title>
        <authorList>
            <consortium name="DOE Joint Genome Institute"/>
            <person name="Lebreton A."/>
            <person name="Tang N."/>
            <person name="Kuo A."/>
            <person name="LaButti K."/>
            <person name="Drula E."/>
            <person name="Barry K."/>
            <person name="Clum A."/>
            <person name="Lipzen A."/>
            <person name="Mousain D."/>
            <person name="Ng V."/>
            <person name="Wang R."/>
            <person name="Wang X."/>
            <person name="Dai Y."/>
            <person name="Henrissat B."/>
            <person name="Grigoriev I.V."/>
            <person name="Guerin-Laguette A."/>
            <person name="Yu F."/>
            <person name="Martin F.M."/>
        </authorList>
    </citation>
    <scope>NUCLEOTIDE SEQUENCE</scope>
    <source>
        <strain evidence="1">QP</strain>
    </source>
</reference>
<name>A0AAD4L233_9AGAM</name>
<keyword evidence="2" id="KW-1185">Reference proteome</keyword>
<sequence>MTAWYHQVLHLNIPECPASVSKSHTRQIRDRKVKWELSESYSACCSPAPRRIIACCSARRLEVEPEPVHRRAGQLKLRRTYERGRRIRGDRRFFHITTSLCKLGLQDDSHRREDDIARWVQNRSIDYGFVASPPDYREGTPCDCRGDRGPHHG</sequence>
<protein>
    <submittedName>
        <fullName evidence="1">Uncharacterized protein</fullName>
    </submittedName>
</protein>
<proteinExistence type="predicted"/>
<evidence type="ECO:0000313" key="2">
    <source>
        <dbReference type="Proteomes" id="UP001201163"/>
    </source>
</evidence>
<evidence type="ECO:0000313" key="1">
    <source>
        <dbReference type="EMBL" id="KAH8976500.1"/>
    </source>
</evidence>
<dbReference type="Proteomes" id="UP001201163">
    <property type="component" value="Unassembled WGS sequence"/>
</dbReference>
<dbReference type="EMBL" id="JAKELL010000616">
    <property type="protein sequence ID" value="KAH8976500.1"/>
    <property type="molecule type" value="Genomic_DNA"/>
</dbReference>